<sequence>MEQLALIVGLLFATVLAVGLGDRLKLPYPVLMLLMAMVMTFIPGFPELAIDPELILPVFLPPLLFATAQRSSWQVFQLRWRTLLWLAVGLVVVTTVFVAGAAWLLIPGIGIPAAIALGAMVAPPDPVAVESVAGKVHMPRKLMNILQSEGLFNDAAAIVIFQAAVAATLAGRNLDASLVPKFLLGIVFAVIIGVLMGYAAKLVTWLVTAGVARTAVSLVVPFAAYILAEEVHASGVIAVVVVALEMKRHARPEDASERVSQAAFWDVVELLATGLAFGLVGLDIRQVIHHEGAGIFAMVPAAIAVCAVVVVVRFLWTWLYLSTRRSLYRGDWVGMLKDVVILSYSGMRGLATLALALALPLVLDDGSAFPARDQILVTACAVLLVTLVLPGLTLPALMKVLKAQDDGAEEKEATRMLGRRAQKAAMLALKESELVNQLTPEQQAMMAKRFKSLHLELQGADPEHPGKGLPDDLRERFAKGRELMVAAQTIALDAARQEVLVARKELGMDPEVADHVLRQLDLRTMVMPKTD</sequence>
<feature type="transmembrane region" description="Helical" evidence="10">
    <location>
        <begin position="264"/>
        <end position="282"/>
    </location>
</feature>
<dbReference type="Pfam" id="PF00999">
    <property type="entry name" value="Na_H_Exchanger"/>
    <property type="match status" value="1"/>
</dbReference>
<evidence type="ECO:0000256" key="3">
    <source>
        <dbReference type="ARBA" id="ARBA00022475"/>
    </source>
</evidence>
<evidence type="ECO:0000256" key="10">
    <source>
        <dbReference type="RuleBase" id="RU366002"/>
    </source>
</evidence>
<organism evidence="12 13">
    <name type="scientific">Arthrobacter woluwensis</name>
    <dbReference type="NCBI Taxonomy" id="156980"/>
    <lineage>
        <taxon>Bacteria</taxon>
        <taxon>Bacillati</taxon>
        <taxon>Actinomycetota</taxon>
        <taxon>Actinomycetes</taxon>
        <taxon>Micrococcales</taxon>
        <taxon>Micrococcaceae</taxon>
        <taxon>Arthrobacter</taxon>
    </lineage>
</organism>
<evidence type="ECO:0000313" key="12">
    <source>
        <dbReference type="EMBL" id="SEB74904.1"/>
    </source>
</evidence>
<comment type="subcellular location">
    <subcellularLocation>
        <location evidence="1 10">Cell membrane</location>
        <topology evidence="1 10">Multi-pass membrane protein</topology>
    </subcellularLocation>
</comment>
<keyword evidence="10" id="KW-0050">Antiport</keyword>
<comment type="function">
    <text evidence="10">Na(+)/H(+) antiporter that extrudes sodium in exchange for external protons.</text>
</comment>
<keyword evidence="13" id="KW-1185">Reference proteome</keyword>
<dbReference type="RefSeq" id="WP_066211667.1">
    <property type="nucleotide sequence ID" value="NZ_FNSN01000003.1"/>
</dbReference>
<keyword evidence="9 10" id="KW-0739">Sodium transport</keyword>
<dbReference type="GO" id="GO:0015385">
    <property type="term" value="F:sodium:proton antiporter activity"/>
    <property type="evidence" value="ECO:0007669"/>
    <property type="project" value="InterPro"/>
</dbReference>
<keyword evidence="4 10" id="KW-0812">Transmembrane</keyword>
<keyword evidence="3 10" id="KW-1003">Cell membrane</keyword>
<evidence type="ECO:0000256" key="7">
    <source>
        <dbReference type="ARBA" id="ARBA00023065"/>
    </source>
</evidence>
<evidence type="ECO:0000313" key="13">
    <source>
        <dbReference type="Proteomes" id="UP000182652"/>
    </source>
</evidence>
<comment type="similarity">
    <text evidence="10">Belongs to the monovalent cation:proton antiporter 1 (CPA1) transporter (TC 2.A.36) family.</text>
</comment>
<evidence type="ECO:0000259" key="11">
    <source>
        <dbReference type="Pfam" id="PF00999"/>
    </source>
</evidence>
<dbReference type="AlphaFoldDB" id="A0A1H4LWL4"/>
<dbReference type="GO" id="GO:0005886">
    <property type="term" value="C:plasma membrane"/>
    <property type="evidence" value="ECO:0007669"/>
    <property type="project" value="UniProtKB-SubCell"/>
</dbReference>
<dbReference type="STRING" id="156980.SAMN04489745_1146"/>
<feature type="transmembrane region" description="Helical" evidence="10">
    <location>
        <begin position="27"/>
        <end position="45"/>
    </location>
</feature>
<keyword evidence="2 10" id="KW-0813">Transport</keyword>
<evidence type="ECO:0000256" key="2">
    <source>
        <dbReference type="ARBA" id="ARBA00022448"/>
    </source>
</evidence>
<keyword evidence="6 10" id="KW-0915">Sodium</keyword>
<dbReference type="PANTHER" id="PTHR10110:SF86">
    <property type="entry name" value="SODIUM_HYDROGEN EXCHANGER 7"/>
    <property type="match status" value="1"/>
</dbReference>
<feature type="domain" description="Cation/H+ exchanger transmembrane" evidence="11">
    <location>
        <begin position="13"/>
        <end position="399"/>
    </location>
</feature>
<dbReference type="PANTHER" id="PTHR10110">
    <property type="entry name" value="SODIUM/HYDROGEN EXCHANGER"/>
    <property type="match status" value="1"/>
</dbReference>
<evidence type="ECO:0000256" key="8">
    <source>
        <dbReference type="ARBA" id="ARBA00023136"/>
    </source>
</evidence>
<dbReference type="GO" id="GO:0051453">
    <property type="term" value="P:regulation of intracellular pH"/>
    <property type="evidence" value="ECO:0007669"/>
    <property type="project" value="TreeGrafter"/>
</dbReference>
<evidence type="ECO:0000256" key="1">
    <source>
        <dbReference type="ARBA" id="ARBA00004651"/>
    </source>
</evidence>
<feature type="transmembrane region" description="Helical" evidence="10">
    <location>
        <begin position="341"/>
        <end position="363"/>
    </location>
</feature>
<feature type="transmembrane region" description="Helical" evidence="10">
    <location>
        <begin position="294"/>
        <end position="321"/>
    </location>
</feature>
<dbReference type="InterPro" id="IPR006153">
    <property type="entry name" value="Cation/H_exchanger_TM"/>
</dbReference>
<dbReference type="NCBIfam" id="TIGR00831">
    <property type="entry name" value="a_cpa1"/>
    <property type="match status" value="1"/>
</dbReference>
<dbReference type="EMBL" id="FNSN01000003">
    <property type="protein sequence ID" value="SEB74904.1"/>
    <property type="molecule type" value="Genomic_DNA"/>
</dbReference>
<feature type="transmembrane region" description="Helical" evidence="10">
    <location>
        <begin position="220"/>
        <end position="244"/>
    </location>
</feature>
<feature type="transmembrane region" description="Helical" evidence="10">
    <location>
        <begin position="83"/>
        <end position="106"/>
    </location>
</feature>
<dbReference type="Gene3D" id="6.10.140.1330">
    <property type="match status" value="1"/>
</dbReference>
<reference evidence="12 13" key="1">
    <citation type="submission" date="2016-10" db="EMBL/GenBank/DDBJ databases">
        <authorList>
            <person name="de Groot N.N."/>
        </authorList>
    </citation>
    <scope>NUCLEOTIDE SEQUENCE [LARGE SCALE GENOMIC DNA]</scope>
    <source>
        <strain evidence="12 13">DSM 10495</strain>
    </source>
</reference>
<protein>
    <submittedName>
        <fullName evidence="12">Sodium/proton antiporter, CPA1 family</fullName>
    </submittedName>
</protein>
<dbReference type="InterPro" id="IPR004705">
    <property type="entry name" value="Cation/H_exchanger_CPA1_bac"/>
</dbReference>
<gene>
    <name evidence="12" type="ORF">SAMN04489745_1146</name>
</gene>
<evidence type="ECO:0000256" key="5">
    <source>
        <dbReference type="ARBA" id="ARBA00022989"/>
    </source>
</evidence>
<dbReference type="Proteomes" id="UP000182652">
    <property type="component" value="Unassembled WGS sequence"/>
</dbReference>
<comment type="caution">
    <text evidence="10">Lacks conserved residue(s) required for the propagation of feature annotation.</text>
</comment>
<dbReference type="InterPro" id="IPR018422">
    <property type="entry name" value="Cation/H_exchanger_CPA1"/>
</dbReference>
<feature type="transmembrane region" description="Helical" evidence="10">
    <location>
        <begin position="375"/>
        <end position="397"/>
    </location>
</feature>
<name>A0A1H4LWL4_9MICC</name>
<evidence type="ECO:0000256" key="4">
    <source>
        <dbReference type="ARBA" id="ARBA00022692"/>
    </source>
</evidence>
<dbReference type="GO" id="GO:0098719">
    <property type="term" value="P:sodium ion import across plasma membrane"/>
    <property type="evidence" value="ECO:0007669"/>
    <property type="project" value="TreeGrafter"/>
</dbReference>
<keyword evidence="7 10" id="KW-0406">Ion transport</keyword>
<accession>A0A1H4LWL4</accession>
<dbReference type="GO" id="GO:0015386">
    <property type="term" value="F:potassium:proton antiporter activity"/>
    <property type="evidence" value="ECO:0007669"/>
    <property type="project" value="TreeGrafter"/>
</dbReference>
<evidence type="ECO:0000256" key="9">
    <source>
        <dbReference type="ARBA" id="ARBA00023201"/>
    </source>
</evidence>
<feature type="transmembrane region" description="Helical" evidence="10">
    <location>
        <begin position="182"/>
        <end position="200"/>
    </location>
</feature>
<keyword evidence="8 10" id="KW-0472">Membrane</keyword>
<keyword evidence="5 10" id="KW-1133">Transmembrane helix</keyword>
<proteinExistence type="inferred from homology"/>
<evidence type="ECO:0000256" key="6">
    <source>
        <dbReference type="ARBA" id="ARBA00023053"/>
    </source>
</evidence>